<dbReference type="PRINTS" id="PR00385">
    <property type="entry name" value="P450"/>
</dbReference>
<keyword evidence="10 13" id="KW-0408">Iron</keyword>
<dbReference type="Proteomes" id="UP000308197">
    <property type="component" value="Unassembled WGS sequence"/>
</dbReference>
<dbReference type="InterPro" id="IPR002401">
    <property type="entry name" value="Cyt_P450_E_grp-I"/>
</dbReference>
<evidence type="ECO:0000256" key="10">
    <source>
        <dbReference type="ARBA" id="ARBA00023004"/>
    </source>
</evidence>
<keyword evidence="6 14" id="KW-0812">Transmembrane</keyword>
<evidence type="ECO:0000256" key="6">
    <source>
        <dbReference type="ARBA" id="ARBA00022692"/>
    </source>
</evidence>
<evidence type="ECO:0000256" key="11">
    <source>
        <dbReference type="ARBA" id="ARBA00023033"/>
    </source>
</evidence>
<dbReference type="PANTHER" id="PTHR46300:SF7">
    <property type="entry name" value="P450, PUTATIVE (EUROFUNG)-RELATED"/>
    <property type="match status" value="1"/>
</dbReference>
<proteinExistence type="inferred from homology"/>
<protein>
    <submittedName>
        <fullName evidence="15">Cytochrome P450</fullName>
    </submittedName>
</protein>
<dbReference type="GO" id="GO:0004497">
    <property type="term" value="F:monooxygenase activity"/>
    <property type="evidence" value="ECO:0007669"/>
    <property type="project" value="UniProtKB-KW"/>
</dbReference>
<dbReference type="GO" id="GO:0020037">
    <property type="term" value="F:heme binding"/>
    <property type="evidence" value="ECO:0007669"/>
    <property type="project" value="InterPro"/>
</dbReference>
<evidence type="ECO:0000256" key="13">
    <source>
        <dbReference type="PIRSR" id="PIRSR602401-1"/>
    </source>
</evidence>
<keyword evidence="9" id="KW-0560">Oxidoreductase</keyword>
<keyword evidence="5 13" id="KW-0349">Heme</keyword>
<dbReference type="InterPro" id="IPR001128">
    <property type="entry name" value="Cyt_P450"/>
</dbReference>
<name>A0A5C3PKS9_9APHY</name>
<evidence type="ECO:0000256" key="5">
    <source>
        <dbReference type="ARBA" id="ARBA00022617"/>
    </source>
</evidence>
<accession>A0A5C3PKS9</accession>
<dbReference type="GO" id="GO:0016705">
    <property type="term" value="F:oxidoreductase activity, acting on paired donors, with incorporation or reduction of molecular oxygen"/>
    <property type="evidence" value="ECO:0007669"/>
    <property type="project" value="InterPro"/>
</dbReference>
<evidence type="ECO:0000256" key="3">
    <source>
        <dbReference type="ARBA" id="ARBA00005179"/>
    </source>
</evidence>
<dbReference type="InParanoid" id="A0A5C3PKS9"/>
<dbReference type="PANTHER" id="PTHR46300">
    <property type="entry name" value="P450, PUTATIVE (EUROFUNG)-RELATED-RELATED"/>
    <property type="match status" value="1"/>
</dbReference>
<evidence type="ECO:0000256" key="2">
    <source>
        <dbReference type="ARBA" id="ARBA00004167"/>
    </source>
</evidence>
<keyword evidence="12 14" id="KW-0472">Membrane</keyword>
<keyword evidence="8 14" id="KW-1133">Transmembrane helix</keyword>
<dbReference type="Pfam" id="PF00067">
    <property type="entry name" value="p450"/>
    <property type="match status" value="2"/>
</dbReference>
<sequence>MYSLPSPVLTVIVASACLLLISFYLRAPVKSRLPPGPRPLPVIGNLLDIPRVRPWEVYRELSRKYGKSSSRHDWNLISLQVFGRTLIIVDNHDIAVDLLDKRSSIYSSRPPSKTVDLCGWGWDFAFMPYGPLWRAHRRVLSPHLSRDGVAMFNDYHATNAHRLLQRLLSTPEKLVDHVRLAVGATLMKAVYGLEITDEYIKLFADAFSSSDILLNGSILDFLPSLAHFPTWLPGTAFLRRLAYYRQVVPAMRDIPWRDAKAAISRGGAPVSLASASVENIAQLKGDDAVKQDEICRNALSLAYGAGIDTVGLLESRGYRADAHRGRQTYATLCAFFVAMSLYLDVQQKARAELDGVVGPSGLPTQADRDNLPYVDAVIKETLRWHNATPLLIPHLSTADDHYNGFFIPANSVILVNAWSILHDPEVFPEPDKFVPERYLTDGRPNATVRDPATVIFGYGRRICQGRYFAEAALFTCIASVLHTLDISLPLDGYGRPVRKEPSISTDLVTHIEDCRCTIKPRSASAEALIRTPG</sequence>
<dbReference type="AlphaFoldDB" id="A0A5C3PKS9"/>
<evidence type="ECO:0000256" key="14">
    <source>
        <dbReference type="SAM" id="Phobius"/>
    </source>
</evidence>
<keyword evidence="11" id="KW-0503">Monooxygenase</keyword>
<dbReference type="CDD" id="cd11065">
    <property type="entry name" value="CYP64-like"/>
    <property type="match status" value="1"/>
</dbReference>
<dbReference type="GO" id="GO:0005506">
    <property type="term" value="F:iron ion binding"/>
    <property type="evidence" value="ECO:0007669"/>
    <property type="project" value="InterPro"/>
</dbReference>
<organism evidence="15 16">
    <name type="scientific">Polyporus arcularius HHB13444</name>
    <dbReference type="NCBI Taxonomy" id="1314778"/>
    <lineage>
        <taxon>Eukaryota</taxon>
        <taxon>Fungi</taxon>
        <taxon>Dikarya</taxon>
        <taxon>Basidiomycota</taxon>
        <taxon>Agaricomycotina</taxon>
        <taxon>Agaricomycetes</taxon>
        <taxon>Polyporales</taxon>
        <taxon>Polyporaceae</taxon>
        <taxon>Polyporus</taxon>
    </lineage>
</organism>
<comment type="pathway">
    <text evidence="3">Secondary metabolite biosynthesis.</text>
</comment>
<dbReference type="Gene3D" id="1.10.630.10">
    <property type="entry name" value="Cytochrome P450"/>
    <property type="match status" value="1"/>
</dbReference>
<evidence type="ECO:0000256" key="9">
    <source>
        <dbReference type="ARBA" id="ARBA00023002"/>
    </source>
</evidence>
<evidence type="ECO:0000256" key="1">
    <source>
        <dbReference type="ARBA" id="ARBA00001971"/>
    </source>
</evidence>
<evidence type="ECO:0000313" key="15">
    <source>
        <dbReference type="EMBL" id="TFK89697.1"/>
    </source>
</evidence>
<evidence type="ECO:0000256" key="8">
    <source>
        <dbReference type="ARBA" id="ARBA00022989"/>
    </source>
</evidence>
<dbReference type="PRINTS" id="PR00463">
    <property type="entry name" value="EP450I"/>
</dbReference>
<dbReference type="GO" id="GO:0016020">
    <property type="term" value="C:membrane"/>
    <property type="evidence" value="ECO:0007669"/>
    <property type="project" value="UniProtKB-SubCell"/>
</dbReference>
<evidence type="ECO:0000256" key="7">
    <source>
        <dbReference type="ARBA" id="ARBA00022723"/>
    </source>
</evidence>
<dbReference type="EMBL" id="ML211068">
    <property type="protein sequence ID" value="TFK89697.1"/>
    <property type="molecule type" value="Genomic_DNA"/>
</dbReference>
<evidence type="ECO:0000256" key="4">
    <source>
        <dbReference type="ARBA" id="ARBA00010617"/>
    </source>
</evidence>
<comment type="similarity">
    <text evidence="4">Belongs to the cytochrome P450 family.</text>
</comment>
<evidence type="ECO:0000313" key="16">
    <source>
        <dbReference type="Proteomes" id="UP000308197"/>
    </source>
</evidence>
<keyword evidence="7 13" id="KW-0479">Metal-binding</keyword>
<evidence type="ECO:0000256" key="12">
    <source>
        <dbReference type="ARBA" id="ARBA00023136"/>
    </source>
</evidence>
<gene>
    <name evidence="15" type="ORF">K466DRAFT_518528</name>
</gene>
<dbReference type="InterPro" id="IPR050364">
    <property type="entry name" value="Cytochrome_P450_fung"/>
</dbReference>
<feature type="binding site" description="axial binding residue" evidence="13">
    <location>
        <position position="463"/>
    </location>
    <ligand>
        <name>heme</name>
        <dbReference type="ChEBI" id="CHEBI:30413"/>
    </ligand>
    <ligandPart>
        <name>Fe</name>
        <dbReference type="ChEBI" id="CHEBI:18248"/>
    </ligandPart>
</feature>
<dbReference type="InterPro" id="IPR036396">
    <property type="entry name" value="Cyt_P450_sf"/>
</dbReference>
<comment type="cofactor">
    <cofactor evidence="1 13">
        <name>heme</name>
        <dbReference type="ChEBI" id="CHEBI:30413"/>
    </cofactor>
</comment>
<comment type="subcellular location">
    <subcellularLocation>
        <location evidence="2">Membrane</location>
        <topology evidence="2">Single-pass membrane protein</topology>
    </subcellularLocation>
</comment>
<dbReference type="STRING" id="1314778.A0A5C3PKS9"/>
<feature type="transmembrane region" description="Helical" evidence="14">
    <location>
        <begin position="6"/>
        <end position="25"/>
    </location>
</feature>
<dbReference type="SUPFAM" id="SSF48264">
    <property type="entry name" value="Cytochrome P450"/>
    <property type="match status" value="1"/>
</dbReference>
<reference evidence="15 16" key="1">
    <citation type="journal article" date="2019" name="Nat. Ecol. Evol.">
        <title>Megaphylogeny resolves global patterns of mushroom evolution.</title>
        <authorList>
            <person name="Varga T."/>
            <person name="Krizsan K."/>
            <person name="Foldi C."/>
            <person name="Dima B."/>
            <person name="Sanchez-Garcia M."/>
            <person name="Sanchez-Ramirez S."/>
            <person name="Szollosi G.J."/>
            <person name="Szarkandi J.G."/>
            <person name="Papp V."/>
            <person name="Albert L."/>
            <person name="Andreopoulos W."/>
            <person name="Angelini C."/>
            <person name="Antonin V."/>
            <person name="Barry K.W."/>
            <person name="Bougher N.L."/>
            <person name="Buchanan P."/>
            <person name="Buyck B."/>
            <person name="Bense V."/>
            <person name="Catcheside P."/>
            <person name="Chovatia M."/>
            <person name="Cooper J."/>
            <person name="Damon W."/>
            <person name="Desjardin D."/>
            <person name="Finy P."/>
            <person name="Geml J."/>
            <person name="Haridas S."/>
            <person name="Hughes K."/>
            <person name="Justo A."/>
            <person name="Karasinski D."/>
            <person name="Kautmanova I."/>
            <person name="Kiss B."/>
            <person name="Kocsube S."/>
            <person name="Kotiranta H."/>
            <person name="LaButti K.M."/>
            <person name="Lechner B.E."/>
            <person name="Liimatainen K."/>
            <person name="Lipzen A."/>
            <person name="Lukacs Z."/>
            <person name="Mihaltcheva S."/>
            <person name="Morgado L.N."/>
            <person name="Niskanen T."/>
            <person name="Noordeloos M.E."/>
            <person name="Ohm R.A."/>
            <person name="Ortiz-Santana B."/>
            <person name="Ovrebo C."/>
            <person name="Racz N."/>
            <person name="Riley R."/>
            <person name="Savchenko A."/>
            <person name="Shiryaev A."/>
            <person name="Soop K."/>
            <person name="Spirin V."/>
            <person name="Szebenyi C."/>
            <person name="Tomsovsky M."/>
            <person name="Tulloss R.E."/>
            <person name="Uehling J."/>
            <person name="Grigoriev I.V."/>
            <person name="Vagvolgyi C."/>
            <person name="Papp T."/>
            <person name="Martin F.M."/>
            <person name="Miettinen O."/>
            <person name="Hibbett D.S."/>
            <person name="Nagy L.G."/>
        </authorList>
    </citation>
    <scope>NUCLEOTIDE SEQUENCE [LARGE SCALE GENOMIC DNA]</scope>
    <source>
        <strain evidence="15 16">HHB13444</strain>
    </source>
</reference>
<keyword evidence="16" id="KW-1185">Reference proteome</keyword>